<feature type="region of interest" description="Disordered" evidence="1">
    <location>
        <begin position="423"/>
        <end position="444"/>
    </location>
</feature>
<name>A0ABQ1Z538_9BACT</name>
<gene>
    <name evidence="3" type="ORF">GCM10007423_53360</name>
</gene>
<evidence type="ECO:0000256" key="1">
    <source>
        <dbReference type="SAM" id="MobiDB-lite"/>
    </source>
</evidence>
<evidence type="ECO:0008006" key="5">
    <source>
        <dbReference type="Google" id="ProtNLM"/>
    </source>
</evidence>
<feature type="signal peptide" evidence="2">
    <location>
        <begin position="1"/>
        <end position="21"/>
    </location>
</feature>
<evidence type="ECO:0000313" key="3">
    <source>
        <dbReference type="EMBL" id="GGH50564.1"/>
    </source>
</evidence>
<evidence type="ECO:0000313" key="4">
    <source>
        <dbReference type="Proteomes" id="UP000600214"/>
    </source>
</evidence>
<dbReference type="Proteomes" id="UP000600214">
    <property type="component" value="Unassembled WGS sequence"/>
</dbReference>
<sequence>MKPLHLFATILLSAASLTSYGQDDQMVSNAQQNIVTDQSLLKAIAPYDDGVRNDILVATQYPDVLAKLAQIREKSSAGFQQIIQNYAQKKQGWFYEVSRYPDLMHKLAILPRKTSRETIDGMLANVNPSPELKEAAWKLYNNHHSDLLKVDNLNEEAGASFQSMIALLNPDAQQAFRTLEEMPDVLSLLNDHSDLVTRLGERFKDSPADVRNDLATIHDQIEAQNKDELATYQDELKQNPQAMQELSQASQEYASQGGYSYPAPTGDKVVNYGSPYSYWFGYPYWYGSPMWYPGLYGYGSGFYLGLGGYPMMYAMPSLGFSRWFFGGAYRYYPHLYRQYGNYYRTIAPRHYAYSPRTAFIGSAARHFNPSVGSRSYLFDRGQSFRTAPRAANAQGYRSMPRSNSFSAPSRSYGSFGGRTFNGGGGGGGFSRGGFSGGGFRGGRR</sequence>
<accession>A0ABQ1Z538</accession>
<organism evidence="3 4">
    <name type="scientific">Dyadobacter endophyticus</name>
    <dbReference type="NCBI Taxonomy" id="1749036"/>
    <lineage>
        <taxon>Bacteria</taxon>
        <taxon>Pseudomonadati</taxon>
        <taxon>Bacteroidota</taxon>
        <taxon>Cytophagia</taxon>
        <taxon>Cytophagales</taxon>
        <taxon>Spirosomataceae</taxon>
        <taxon>Dyadobacter</taxon>
    </lineage>
</organism>
<dbReference type="RefSeq" id="WP_188938279.1">
    <property type="nucleotide sequence ID" value="NZ_BMIA01000004.1"/>
</dbReference>
<reference evidence="4" key="1">
    <citation type="journal article" date="2019" name="Int. J. Syst. Evol. Microbiol.">
        <title>The Global Catalogue of Microorganisms (GCM) 10K type strain sequencing project: providing services to taxonomists for standard genome sequencing and annotation.</title>
        <authorList>
            <consortium name="The Broad Institute Genomics Platform"/>
            <consortium name="The Broad Institute Genome Sequencing Center for Infectious Disease"/>
            <person name="Wu L."/>
            <person name="Ma J."/>
        </authorList>
    </citation>
    <scope>NUCLEOTIDE SEQUENCE [LARGE SCALE GENOMIC DNA]</scope>
    <source>
        <strain evidence="4">CGMCC 1.15288</strain>
    </source>
</reference>
<keyword evidence="4" id="KW-1185">Reference proteome</keyword>
<proteinExistence type="predicted"/>
<comment type="caution">
    <text evidence="3">The sequence shown here is derived from an EMBL/GenBank/DDBJ whole genome shotgun (WGS) entry which is preliminary data.</text>
</comment>
<dbReference type="EMBL" id="BMIA01000004">
    <property type="protein sequence ID" value="GGH50564.1"/>
    <property type="molecule type" value="Genomic_DNA"/>
</dbReference>
<protein>
    <recommendedName>
        <fullName evidence="5">DUF3300 domain-containing protein</fullName>
    </recommendedName>
</protein>
<keyword evidence="2" id="KW-0732">Signal</keyword>
<evidence type="ECO:0000256" key="2">
    <source>
        <dbReference type="SAM" id="SignalP"/>
    </source>
</evidence>
<feature type="chain" id="PRO_5045677596" description="DUF3300 domain-containing protein" evidence="2">
    <location>
        <begin position="22"/>
        <end position="444"/>
    </location>
</feature>